<dbReference type="InterPro" id="IPR029063">
    <property type="entry name" value="SAM-dependent_MTases_sf"/>
</dbReference>
<dbReference type="PROSITE" id="PS50123">
    <property type="entry name" value="CHER"/>
    <property type="match status" value="1"/>
</dbReference>
<dbReference type="PANTHER" id="PTHR24422">
    <property type="entry name" value="CHEMOTAXIS PROTEIN METHYLTRANSFERASE"/>
    <property type="match status" value="1"/>
</dbReference>
<protein>
    <submittedName>
        <fullName evidence="2">Chemotaxis protein CheR</fullName>
    </submittedName>
</protein>
<sequence>MSQDSYAEQLNEFEVEVECLMEALYLRWGYDFREYSRASLRRRVARYMSDNHYQRVADLQHELIRDKKRCVHFVRGLTVNVTDMFRDPEFYKVIREQVVPELRSHPFLKIWHAGCSTGEEAYSMAILLHEEGLGERAVIYATDINSQVLEQASKGVYHEKMLSAARENYAGTGGPGRLDDFISVGYERFLVDPKLKKNIVFTQHDLVTDQVFGEMQMVICRNVLIYFRRELQTKVLTLFHDSLDMGGFLGLGMKESLRSLPNHIRFKPIDESARVFQRID</sequence>
<dbReference type="Gene3D" id="3.40.50.150">
    <property type="entry name" value="Vaccinia Virus protein VP39"/>
    <property type="match status" value="1"/>
</dbReference>
<dbReference type="SUPFAM" id="SSF47757">
    <property type="entry name" value="Chemotaxis receptor methyltransferase CheR, N-terminal domain"/>
    <property type="match status" value="1"/>
</dbReference>
<dbReference type="KEGG" id="kak:Kalk_19665"/>
<evidence type="ECO:0000313" key="2">
    <source>
        <dbReference type="EMBL" id="AUM14508.1"/>
    </source>
</evidence>
<evidence type="ECO:0000259" key="1">
    <source>
        <dbReference type="PROSITE" id="PS50123"/>
    </source>
</evidence>
<dbReference type="PRINTS" id="PR00996">
    <property type="entry name" value="CHERMTFRASE"/>
</dbReference>
<accession>A0A2K9LQA2</accession>
<dbReference type="RefSeq" id="WP_101895881.1">
    <property type="nucleotide sequence ID" value="NZ_CP022684.1"/>
</dbReference>
<dbReference type="InterPro" id="IPR000780">
    <property type="entry name" value="CheR_MeTrfase"/>
</dbReference>
<dbReference type="SMART" id="SM00138">
    <property type="entry name" value="MeTrc"/>
    <property type="match status" value="1"/>
</dbReference>
<dbReference type="OrthoDB" id="9816309at2"/>
<dbReference type="InterPro" id="IPR022642">
    <property type="entry name" value="CheR_C"/>
</dbReference>
<evidence type="ECO:0000313" key="3">
    <source>
        <dbReference type="Proteomes" id="UP000235116"/>
    </source>
</evidence>
<dbReference type="Pfam" id="PF01739">
    <property type="entry name" value="CheR"/>
    <property type="match status" value="1"/>
</dbReference>
<organism evidence="2 3">
    <name type="scientific">Ketobacter alkanivorans</name>
    <dbReference type="NCBI Taxonomy" id="1917421"/>
    <lineage>
        <taxon>Bacteria</taxon>
        <taxon>Pseudomonadati</taxon>
        <taxon>Pseudomonadota</taxon>
        <taxon>Gammaproteobacteria</taxon>
        <taxon>Pseudomonadales</taxon>
        <taxon>Ketobacteraceae</taxon>
        <taxon>Ketobacter</taxon>
    </lineage>
</organism>
<dbReference type="InterPro" id="IPR050903">
    <property type="entry name" value="Bact_Chemotaxis_MeTrfase"/>
</dbReference>
<dbReference type="GO" id="GO:0008757">
    <property type="term" value="F:S-adenosylmethionine-dependent methyltransferase activity"/>
    <property type="evidence" value="ECO:0007669"/>
    <property type="project" value="InterPro"/>
</dbReference>
<proteinExistence type="predicted"/>
<dbReference type="Proteomes" id="UP000235116">
    <property type="component" value="Chromosome"/>
</dbReference>
<dbReference type="EMBL" id="CP022684">
    <property type="protein sequence ID" value="AUM14508.1"/>
    <property type="molecule type" value="Genomic_DNA"/>
</dbReference>
<feature type="domain" description="CheR-type methyltransferase" evidence="1">
    <location>
        <begin position="5"/>
        <end position="280"/>
    </location>
</feature>
<name>A0A2K9LQA2_9GAMM</name>
<gene>
    <name evidence="2" type="ORF">Kalk_19665</name>
</gene>
<dbReference type="Pfam" id="PF03705">
    <property type="entry name" value="CheR_N"/>
    <property type="match status" value="1"/>
</dbReference>
<dbReference type="AlphaFoldDB" id="A0A2K9LQA2"/>
<dbReference type="SUPFAM" id="SSF53335">
    <property type="entry name" value="S-adenosyl-L-methionine-dependent methyltransferases"/>
    <property type="match status" value="1"/>
</dbReference>
<dbReference type="PANTHER" id="PTHR24422:SF8">
    <property type="entry name" value="CHEMOTAXIS PROTEIN"/>
    <property type="match status" value="1"/>
</dbReference>
<reference evidence="3" key="1">
    <citation type="submission" date="2017-08" db="EMBL/GenBank/DDBJ databases">
        <title>Direct submision.</title>
        <authorList>
            <person name="Kim S.-J."/>
            <person name="Rhee S.-K."/>
        </authorList>
    </citation>
    <scope>NUCLEOTIDE SEQUENCE [LARGE SCALE GENOMIC DNA]</scope>
    <source>
        <strain evidence="3">GI5</strain>
    </source>
</reference>
<keyword evidence="3" id="KW-1185">Reference proteome</keyword>
<dbReference type="InterPro" id="IPR022641">
    <property type="entry name" value="CheR_N"/>
</dbReference>